<comment type="caution">
    <text evidence="1">The sequence shown here is derived from an EMBL/GenBank/DDBJ whole genome shotgun (WGS) entry which is preliminary data.</text>
</comment>
<dbReference type="AlphaFoldDB" id="A0AAV9I2N0"/>
<gene>
    <name evidence="1" type="ORF">QBC42DRAFT_310589</name>
</gene>
<accession>A0AAV9I2N0</accession>
<evidence type="ECO:0000313" key="1">
    <source>
        <dbReference type="EMBL" id="KAK4467215.1"/>
    </source>
</evidence>
<protein>
    <submittedName>
        <fullName evidence="1">Uncharacterized protein</fullName>
    </submittedName>
</protein>
<dbReference type="Proteomes" id="UP001321749">
    <property type="component" value="Unassembled WGS sequence"/>
</dbReference>
<reference evidence="1" key="1">
    <citation type="journal article" date="2023" name="Mol. Phylogenet. Evol.">
        <title>Genome-scale phylogeny and comparative genomics of the fungal order Sordariales.</title>
        <authorList>
            <person name="Hensen N."/>
            <person name="Bonometti L."/>
            <person name="Westerberg I."/>
            <person name="Brannstrom I.O."/>
            <person name="Guillou S."/>
            <person name="Cros-Aarteil S."/>
            <person name="Calhoun S."/>
            <person name="Haridas S."/>
            <person name="Kuo A."/>
            <person name="Mondo S."/>
            <person name="Pangilinan J."/>
            <person name="Riley R."/>
            <person name="LaButti K."/>
            <person name="Andreopoulos B."/>
            <person name="Lipzen A."/>
            <person name="Chen C."/>
            <person name="Yan M."/>
            <person name="Daum C."/>
            <person name="Ng V."/>
            <person name="Clum A."/>
            <person name="Steindorff A."/>
            <person name="Ohm R.A."/>
            <person name="Martin F."/>
            <person name="Silar P."/>
            <person name="Natvig D.O."/>
            <person name="Lalanne C."/>
            <person name="Gautier V."/>
            <person name="Ament-Velasquez S.L."/>
            <person name="Kruys A."/>
            <person name="Hutchinson M.I."/>
            <person name="Powell A.J."/>
            <person name="Barry K."/>
            <person name="Miller A.N."/>
            <person name="Grigoriev I.V."/>
            <person name="Debuchy R."/>
            <person name="Gladieux P."/>
            <person name="Hiltunen Thoren M."/>
            <person name="Johannesson H."/>
        </authorList>
    </citation>
    <scope>NUCLEOTIDE SEQUENCE</scope>
    <source>
        <strain evidence="1">PSN324</strain>
    </source>
</reference>
<dbReference type="Gene3D" id="2.60.20.10">
    <property type="entry name" value="Crystallins"/>
    <property type="match status" value="1"/>
</dbReference>
<keyword evidence="2" id="KW-1185">Reference proteome</keyword>
<organism evidence="1 2">
    <name type="scientific">Cladorrhinum samala</name>
    <dbReference type="NCBI Taxonomy" id="585594"/>
    <lineage>
        <taxon>Eukaryota</taxon>
        <taxon>Fungi</taxon>
        <taxon>Dikarya</taxon>
        <taxon>Ascomycota</taxon>
        <taxon>Pezizomycotina</taxon>
        <taxon>Sordariomycetes</taxon>
        <taxon>Sordariomycetidae</taxon>
        <taxon>Sordariales</taxon>
        <taxon>Podosporaceae</taxon>
        <taxon>Cladorrhinum</taxon>
    </lineage>
</organism>
<proteinExistence type="predicted"/>
<evidence type="ECO:0000313" key="2">
    <source>
        <dbReference type="Proteomes" id="UP001321749"/>
    </source>
</evidence>
<sequence>MVNFRPLATGIFSIGLASASAIHRARRSPELTPIDRMSSEMMNKMEMEKLMTGMGHADKVSMDATDMVEATNKIDMMDMMEMNIAEKMNEMNMMGKRDKTDEMEGSNTMDRMECVGQMDNMDNNMGNTEIMGQVNKRDQMNQMTEMSGAEVAARLIEVAMMMDMTEYNPDSAAAQSLTTTTIYYCQNIYFMDPLLCREETVVLGKCSNLAPEYQAQVSSLENSSPNLGECRWYADNNCRGAYFESNYDSDLRNDGWNDRIKSVRCGRRVGPYPGKCDWSLYRD</sequence>
<reference evidence="1" key="2">
    <citation type="submission" date="2023-06" db="EMBL/GenBank/DDBJ databases">
        <authorList>
            <consortium name="Lawrence Berkeley National Laboratory"/>
            <person name="Mondo S.J."/>
            <person name="Hensen N."/>
            <person name="Bonometti L."/>
            <person name="Westerberg I."/>
            <person name="Brannstrom I.O."/>
            <person name="Guillou S."/>
            <person name="Cros-Aarteil S."/>
            <person name="Calhoun S."/>
            <person name="Haridas S."/>
            <person name="Kuo A."/>
            <person name="Pangilinan J."/>
            <person name="Riley R."/>
            <person name="Labutti K."/>
            <person name="Andreopoulos B."/>
            <person name="Lipzen A."/>
            <person name="Chen C."/>
            <person name="Yanf M."/>
            <person name="Daum C."/>
            <person name="Ng V."/>
            <person name="Clum A."/>
            <person name="Steindorff A."/>
            <person name="Ohm R."/>
            <person name="Martin F."/>
            <person name="Silar P."/>
            <person name="Natvig D."/>
            <person name="Lalanne C."/>
            <person name="Gautier V."/>
            <person name="Ament-Velasquez S.L."/>
            <person name="Kruys A."/>
            <person name="Hutchinson M.I."/>
            <person name="Powell A.J."/>
            <person name="Barry K."/>
            <person name="Miller A.N."/>
            <person name="Grigoriev I.V."/>
            <person name="Debuchy R."/>
            <person name="Gladieux P."/>
            <person name="Thoren M.H."/>
            <person name="Johannesson H."/>
        </authorList>
    </citation>
    <scope>NUCLEOTIDE SEQUENCE</scope>
    <source>
        <strain evidence="1">PSN324</strain>
    </source>
</reference>
<dbReference type="EMBL" id="MU864928">
    <property type="protein sequence ID" value="KAK4467215.1"/>
    <property type="molecule type" value="Genomic_DNA"/>
</dbReference>
<name>A0AAV9I2N0_9PEZI</name>